<sequence>MMFRNHMVFLLAASASAFVTNNQHPNKVQTVCHESATSSGNDSASRRAFLAASGFAGMTLISSFSSPPTAQAIGPVKIDLDNPVYSARPCPKDKPIPGEKAMQGMQGLCVTVDVDMKTQSPKDLEKVGVYGYVTYDNTGESVLANNPDLSTDAGQFAMIESVTTKDKKLQFEFIAAIPKSRDVSQFENGIGNLQFESLRVISFPGGQQYGAINPCEMNEFSDECEVWETENGPYEKADYMIRSNPRTKGR</sequence>
<name>A0A9N8H2P9_9STRA</name>
<dbReference type="InterPro" id="IPR006311">
    <property type="entry name" value="TAT_signal"/>
</dbReference>
<keyword evidence="3" id="KW-1185">Reference proteome</keyword>
<feature type="signal peptide" evidence="1">
    <location>
        <begin position="1"/>
        <end position="17"/>
    </location>
</feature>
<evidence type="ECO:0000256" key="1">
    <source>
        <dbReference type="SAM" id="SignalP"/>
    </source>
</evidence>
<dbReference type="Proteomes" id="UP001153069">
    <property type="component" value="Unassembled WGS sequence"/>
</dbReference>
<organism evidence="2 3">
    <name type="scientific">Seminavis robusta</name>
    <dbReference type="NCBI Taxonomy" id="568900"/>
    <lineage>
        <taxon>Eukaryota</taxon>
        <taxon>Sar</taxon>
        <taxon>Stramenopiles</taxon>
        <taxon>Ochrophyta</taxon>
        <taxon>Bacillariophyta</taxon>
        <taxon>Bacillariophyceae</taxon>
        <taxon>Bacillariophycidae</taxon>
        <taxon>Naviculales</taxon>
        <taxon>Naviculaceae</taxon>
        <taxon>Seminavis</taxon>
    </lineage>
</organism>
<dbReference type="PROSITE" id="PS51318">
    <property type="entry name" value="TAT"/>
    <property type="match status" value="1"/>
</dbReference>
<dbReference type="AlphaFoldDB" id="A0A9N8H2P9"/>
<accession>A0A9N8H2P9</accession>
<protein>
    <submittedName>
        <fullName evidence="2">Uncharacterized protein</fullName>
    </submittedName>
</protein>
<comment type="caution">
    <text evidence="2">The sequence shown here is derived from an EMBL/GenBank/DDBJ whole genome shotgun (WGS) entry which is preliminary data.</text>
</comment>
<dbReference type="OrthoDB" id="196909at2759"/>
<evidence type="ECO:0000313" key="3">
    <source>
        <dbReference type="Proteomes" id="UP001153069"/>
    </source>
</evidence>
<proteinExistence type="predicted"/>
<evidence type="ECO:0000313" key="2">
    <source>
        <dbReference type="EMBL" id="CAB9499853.1"/>
    </source>
</evidence>
<keyword evidence="1" id="KW-0732">Signal</keyword>
<dbReference type="EMBL" id="CAICTM010000069">
    <property type="protein sequence ID" value="CAB9499853.1"/>
    <property type="molecule type" value="Genomic_DNA"/>
</dbReference>
<reference evidence="2" key="1">
    <citation type="submission" date="2020-06" db="EMBL/GenBank/DDBJ databases">
        <authorList>
            <consortium name="Plant Systems Biology data submission"/>
        </authorList>
    </citation>
    <scope>NUCLEOTIDE SEQUENCE</scope>
    <source>
        <strain evidence="2">D6</strain>
    </source>
</reference>
<gene>
    <name evidence="2" type="ORF">SEMRO_70_G038970.1</name>
</gene>
<feature type="chain" id="PRO_5040248007" evidence="1">
    <location>
        <begin position="18"/>
        <end position="250"/>
    </location>
</feature>